<gene>
    <name evidence="1" type="ORF">O181_083201</name>
</gene>
<sequence length="154" mass="17696">MKQELGGLSKEGIGSELGKNSGLMGDMFLFRFEKDHNIIQMNHNINIKKIIKNIIDKVLKRGRSIGEPKCHNQILIAAIFSSKTCQMFITFLDSEQFICTTQIHLGEDRRTIENSKKMTHSMKRIFVLPSNSIEFVAINTQMEATIFLFDKEDR</sequence>
<dbReference type="AlphaFoldDB" id="A0A9Q3FU42"/>
<dbReference type="Proteomes" id="UP000765509">
    <property type="component" value="Unassembled WGS sequence"/>
</dbReference>
<accession>A0A9Q3FU42</accession>
<evidence type="ECO:0000313" key="2">
    <source>
        <dbReference type="Proteomes" id="UP000765509"/>
    </source>
</evidence>
<reference evidence="1" key="1">
    <citation type="submission" date="2021-03" db="EMBL/GenBank/DDBJ databases">
        <title>Draft genome sequence of rust myrtle Austropuccinia psidii MF-1, a brazilian biotype.</title>
        <authorList>
            <person name="Quecine M.C."/>
            <person name="Pachon D.M.R."/>
            <person name="Bonatelli M.L."/>
            <person name="Correr F.H."/>
            <person name="Franceschini L.M."/>
            <person name="Leite T.F."/>
            <person name="Margarido G.R.A."/>
            <person name="Almeida C.A."/>
            <person name="Ferrarezi J.A."/>
            <person name="Labate C.A."/>
        </authorList>
    </citation>
    <scope>NUCLEOTIDE SEQUENCE</scope>
    <source>
        <strain evidence="1">MF-1</strain>
    </source>
</reference>
<protein>
    <submittedName>
        <fullName evidence="1">Uncharacterized protein</fullName>
    </submittedName>
</protein>
<name>A0A9Q3FU42_9BASI</name>
<proteinExistence type="predicted"/>
<dbReference type="EMBL" id="AVOT02048236">
    <property type="protein sequence ID" value="MBW0543486.1"/>
    <property type="molecule type" value="Genomic_DNA"/>
</dbReference>
<keyword evidence="2" id="KW-1185">Reference proteome</keyword>
<evidence type="ECO:0000313" key="1">
    <source>
        <dbReference type="EMBL" id="MBW0543486.1"/>
    </source>
</evidence>
<organism evidence="1 2">
    <name type="scientific">Austropuccinia psidii MF-1</name>
    <dbReference type="NCBI Taxonomy" id="1389203"/>
    <lineage>
        <taxon>Eukaryota</taxon>
        <taxon>Fungi</taxon>
        <taxon>Dikarya</taxon>
        <taxon>Basidiomycota</taxon>
        <taxon>Pucciniomycotina</taxon>
        <taxon>Pucciniomycetes</taxon>
        <taxon>Pucciniales</taxon>
        <taxon>Sphaerophragmiaceae</taxon>
        <taxon>Austropuccinia</taxon>
    </lineage>
</organism>
<comment type="caution">
    <text evidence="1">The sequence shown here is derived from an EMBL/GenBank/DDBJ whole genome shotgun (WGS) entry which is preliminary data.</text>
</comment>